<evidence type="ECO:0000259" key="3">
    <source>
        <dbReference type="Pfam" id="PF00248"/>
    </source>
</evidence>
<keyword evidence="5" id="KW-1185">Reference proteome</keyword>
<organism evidence="4 5">
    <name type="scientific">Rhodococcus globerulus</name>
    <dbReference type="NCBI Taxonomy" id="33008"/>
    <lineage>
        <taxon>Bacteria</taxon>
        <taxon>Bacillati</taxon>
        <taxon>Actinomycetota</taxon>
        <taxon>Actinomycetes</taxon>
        <taxon>Mycobacteriales</taxon>
        <taxon>Nocardiaceae</taxon>
        <taxon>Rhodococcus</taxon>
    </lineage>
</organism>
<accession>A0ABU4C3B6</accession>
<dbReference type="PANTHER" id="PTHR43364:SF4">
    <property type="entry name" value="NAD(P)-LINKED OXIDOREDUCTASE SUPERFAMILY PROTEIN"/>
    <property type="match status" value="1"/>
</dbReference>
<feature type="region of interest" description="Disordered" evidence="2">
    <location>
        <begin position="223"/>
        <end position="242"/>
    </location>
</feature>
<dbReference type="InterPro" id="IPR050523">
    <property type="entry name" value="AKR_Detox_Biosynth"/>
</dbReference>
<reference evidence="4 5" key="1">
    <citation type="submission" date="2023-10" db="EMBL/GenBank/DDBJ databases">
        <title>Development of a sustainable strategy for remediation of hydrocarbon-contaminated territories based on the waste exchange concept.</title>
        <authorList>
            <person name="Krivoruchko A."/>
        </authorList>
    </citation>
    <scope>NUCLEOTIDE SEQUENCE [LARGE SCALE GENOMIC DNA]</scope>
    <source>
        <strain evidence="4 5">IEGM 1203</strain>
    </source>
</reference>
<dbReference type="InterPro" id="IPR020471">
    <property type="entry name" value="AKR"/>
</dbReference>
<feature type="domain" description="NADP-dependent oxidoreductase" evidence="3">
    <location>
        <begin position="21"/>
        <end position="321"/>
    </location>
</feature>
<gene>
    <name evidence="4" type="ORF">R3Q16_30680</name>
</gene>
<dbReference type="InterPro" id="IPR023210">
    <property type="entry name" value="NADP_OxRdtase_dom"/>
</dbReference>
<name>A0ABU4C3B6_RHOGO</name>
<keyword evidence="1" id="KW-0560">Oxidoreductase</keyword>
<dbReference type="EMBL" id="JAWLKB010000028">
    <property type="protein sequence ID" value="MDV6270996.1"/>
    <property type="molecule type" value="Genomic_DNA"/>
</dbReference>
<protein>
    <submittedName>
        <fullName evidence="4">Aldo/keto reductase</fullName>
    </submittedName>
</protein>
<dbReference type="Gene3D" id="3.20.20.100">
    <property type="entry name" value="NADP-dependent oxidoreductase domain"/>
    <property type="match status" value="1"/>
</dbReference>
<dbReference type="PRINTS" id="PR00069">
    <property type="entry name" value="ALDKETRDTASE"/>
</dbReference>
<dbReference type="RefSeq" id="WP_317545444.1">
    <property type="nucleotide sequence ID" value="NZ_JAWLKB010000028.1"/>
</dbReference>
<sequence length="353" mass="38898">MTGISASSYRYFGRTGVQVSPIALGAMNFGDWANNDPDQGIRIVRESLDSGINIIDTADVYSQGASESIVGEALSGGRRDEVFLATKFHGPMGTAPNRKGNSRLWLMRAVEESLERLRTDHIDLYQIHKPEDVTDLEETLAALDDLVRSGKIRYYGTTTFEPHDLVEAQWISQRRRLHRPVSEQPPYSILVRGAERATLPLAQKHGLGVLTWSPLAGGWLSGRHEEGTPTPVSTRLGRQPHRHDPEITVNQRKRELAIELGNLAREAGIPLAQLSIAFVLQHPAVSSVLLGPRTLQQLHDLLPAVDLVLDDSLLDAIDEIVAPGENVSRADEGYVPSSLTNTLLRRRSVPRSA</sequence>
<evidence type="ECO:0000256" key="1">
    <source>
        <dbReference type="ARBA" id="ARBA00023002"/>
    </source>
</evidence>
<dbReference type="SUPFAM" id="SSF51430">
    <property type="entry name" value="NAD(P)-linked oxidoreductase"/>
    <property type="match status" value="1"/>
</dbReference>
<dbReference type="Proteomes" id="UP001185927">
    <property type="component" value="Unassembled WGS sequence"/>
</dbReference>
<dbReference type="InterPro" id="IPR036812">
    <property type="entry name" value="NAD(P)_OxRdtase_dom_sf"/>
</dbReference>
<proteinExistence type="predicted"/>
<evidence type="ECO:0000313" key="4">
    <source>
        <dbReference type="EMBL" id="MDV6270996.1"/>
    </source>
</evidence>
<evidence type="ECO:0000256" key="2">
    <source>
        <dbReference type="SAM" id="MobiDB-lite"/>
    </source>
</evidence>
<evidence type="ECO:0000313" key="5">
    <source>
        <dbReference type="Proteomes" id="UP001185927"/>
    </source>
</evidence>
<comment type="caution">
    <text evidence="4">The sequence shown here is derived from an EMBL/GenBank/DDBJ whole genome shotgun (WGS) entry which is preliminary data.</text>
</comment>
<dbReference type="PANTHER" id="PTHR43364">
    <property type="entry name" value="NADH-SPECIFIC METHYLGLYOXAL REDUCTASE-RELATED"/>
    <property type="match status" value="1"/>
</dbReference>
<dbReference type="Pfam" id="PF00248">
    <property type="entry name" value="Aldo_ket_red"/>
    <property type="match status" value="1"/>
</dbReference>